<name>A0AAD0SKJ5_9GAMM</name>
<reference evidence="2 3" key="1">
    <citation type="submission" date="2017-08" db="EMBL/GenBank/DDBJ databases">
        <title>Comparative genomics of bacteria isolated from necrotic lesions of AOD affected trees.</title>
        <authorList>
            <person name="Doonan J."/>
            <person name="Denman S."/>
            <person name="McDonald J.E."/>
        </authorList>
    </citation>
    <scope>NUCLEOTIDE SEQUENCE [LARGE SCALE GENOMIC DNA]</scope>
    <source>
        <strain evidence="2 3">477</strain>
    </source>
</reference>
<proteinExistence type="predicted"/>
<organism evidence="2 3">
    <name type="scientific">Lonsdalea britannica</name>
    <dbReference type="NCBI Taxonomy" id="1082704"/>
    <lineage>
        <taxon>Bacteria</taxon>
        <taxon>Pseudomonadati</taxon>
        <taxon>Pseudomonadota</taxon>
        <taxon>Gammaproteobacteria</taxon>
        <taxon>Enterobacterales</taxon>
        <taxon>Pectobacteriaceae</taxon>
        <taxon>Lonsdalea</taxon>
    </lineage>
</organism>
<dbReference type="EMBL" id="CP023009">
    <property type="protein sequence ID" value="AXW86783.1"/>
    <property type="molecule type" value="Genomic_DNA"/>
</dbReference>
<keyword evidence="1" id="KW-0812">Transmembrane</keyword>
<protein>
    <submittedName>
        <fullName evidence="2">Uncharacterized protein</fullName>
    </submittedName>
</protein>
<sequence>MMLTSKSKFFIRWFSIFIVCFFYFFSIAFVSFGYIQDNERMVFLSDKTVSVEYHFAILADMRGAMDSMRSVVLIGFPISVILILLIFKKIR</sequence>
<evidence type="ECO:0000313" key="3">
    <source>
        <dbReference type="Proteomes" id="UP000263881"/>
    </source>
</evidence>
<dbReference type="Proteomes" id="UP000263881">
    <property type="component" value="Chromosome"/>
</dbReference>
<dbReference type="AlphaFoldDB" id="A0AAD0SKJ5"/>
<evidence type="ECO:0000256" key="1">
    <source>
        <dbReference type="SAM" id="Phobius"/>
    </source>
</evidence>
<evidence type="ECO:0000313" key="2">
    <source>
        <dbReference type="EMBL" id="AXW86783.1"/>
    </source>
</evidence>
<keyword evidence="1" id="KW-1133">Transmembrane helix</keyword>
<dbReference type="KEGG" id="lbq:CKQ53_07130"/>
<feature type="transmembrane region" description="Helical" evidence="1">
    <location>
        <begin position="68"/>
        <end position="87"/>
    </location>
</feature>
<keyword evidence="3" id="KW-1185">Reference proteome</keyword>
<keyword evidence="1" id="KW-0472">Membrane</keyword>
<gene>
    <name evidence="2" type="ORF">CKQ53_07130</name>
</gene>
<feature type="transmembrane region" description="Helical" evidence="1">
    <location>
        <begin position="12"/>
        <end position="35"/>
    </location>
</feature>
<accession>A0AAD0SKJ5</accession>